<evidence type="ECO:0000313" key="2">
    <source>
        <dbReference type="EMBL" id="MBB4660487.1"/>
    </source>
</evidence>
<sequence length="217" mass="22076">MSIPTRLATLLAAVVMLAAGAATASAALIPLNVNPAGQSVAASVGPVSFTTLGTGVVITCQPSSITKDVIANGSGTVAVGNAVYNNCVGPAGIPMTATNPAQWTLQVVGELLETPDRMLLVGLDFTIPAGGLRFTSAPPGVCSFTVSGSFTLGKLFPPQALPITQAVTPLDQFIVLPLPKQTLTVANAACLGVVVNGDRLEKRGTYTLNRAYTASQR</sequence>
<evidence type="ECO:0000313" key="3">
    <source>
        <dbReference type="Proteomes" id="UP000585272"/>
    </source>
</evidence>
<dbReference type="EMBL" id="JACHNU010000001">
    <property type="protein sequence ID" value="MBB4660487.1"/>
    <property type="molecule type" value="Genomic_DNA"/>
</dbReference>
<feature type="signal peptide" evidence="1">
    <location>
        <begin position="1"/>
        <end position="26"/>
    </location>
</feature>
<proteinExistence type="predicted"/>
<name>A0A840I6K9_9ACTN</name>
<accession>A0A840I6K9</accession>
<dbReference type="AlphaFoldDB" id="A0A840I6K9"/>
<comment type="caution">
    <text evidence="2">The sequence shown here is derived from an EMBL/GenBank/DDBJ whole genome shotgun (WGS) entry which is preliminary data.</text>
</comment>
<reference evidence="2 3" key="1">
    <citation type="submission" date="2020-08" db="EMBL/GenBank/DDBJ databases">
        <title>Genomic Encyclopedia of Archaeal and Bacterial Type Strains, Phase II (KMG-II): from individual species to whole genera.</title>
        <authorList>
            <person name="Goeker M."/>
        </authorList>
    </citation>
    <scope>NUCLEOTIDE SEQUENCE [LARGE SCALE GENOMIC DNA]</scope>
    <source>
        <strain evidence="2 3">DSM 23288</strain>
    </source>
</reference>
<evidence type="ECO:0000256" key="1">
    <source>
        <dbReference type="SAM" id="SignalP"/>
    </source>
</evidence>
<gene>
    <name evidence="2" type="ORF">BDZ31_000060</name>
</gene>
<protein>
    <recommendedName>
        <fullName evidence="4">Secreted protein</fullName>
    </recommendedName>
</protein>
<feature type="chain" id="PRO_5038503315" description="Secreted protein" evidence="1">
    <location>
        <begin position="27"/>
        <end position="217"/>
    </location>
</feature>
<dbReference type="Proteomes" id="UP000585272">
    <property type="component" value="Unassembled WGS sequence"/>
</dbReference>
<keyword evidence="3" id="KW-1185">Reference proteome</keyword>
<organism evidence="2 3">
    <name type="scientific">Conexibacter arvalis</name>
    <dbReference type="NCBI Taxonomy" id="912552"/>
    <lineage>
        <taxon>Bacteria</taxon>
        <taxon>Bacillati</taxon>
        <taxon>Actinomycetota</taxon>
        <taxon>Thermoleophilia</taxon>
        <taxon>Solirubrobacterales</taxon>
        <taxon>Conexibacteraceae</taxon>
        <taxon>Conexibacter</taxon>
    </lineage>
</organism>
<keyword evidence="1" id="KW-0732">Signal</keyword>
<evidence type="ECO:0008006" key="4">
    <source>
        <dbReference type="Google" id="ProtNLM"/>
    </source>
</evidence>
<dbReference type="RefSeq" id="WP_183337856.1">
    <property type="nucleotide sequence ID" value="NZ_JACHNU010000001.1"/>
</dbReference>